<dbReference type="AlphaFoldDB" id="A0A1N7H3K9"/>
<protein>
    <submittedName>
        <fullName evidence="1">Uncharacterized protein</fullName>
    </submittedName>
</protein>
<gene>
    <name evidence="1" type="ORF">SAMN05421833_13645</name>
</gene>
<name>A0A1N7H3K9_9ACTN</name>
<evidence type="ECO:0000313" key="1">
    <source>
        <dbReference type="EMBL" id="SIS19422.1"/>
    </source>
</evidence>
<organism evidence="1 2">
    <name type="scientific">Microbispora rosea</name>
    <dbReference type="NCBI Taxonomy" id="58117"/>
    <lineage>
        <taxon>Bacteria</taxon>
        <taxon>Bacillati</taxon>
        <taxon>Actinomycetota</taxon>
        <taxon>Actinomycetes</taxon>
        <taxon>Streptosporangiales</taxon>
        <taxon>Streptosporangiaceae</taxon>
        <taxon>Microbispora</taxon>
    </lineage>
</organism>
<reference evidence="2" key="1">
    <citation type="submission" date="2017-01" db="EMBL/GenBank/DDBJ databases">
        <authorList>
            <person name="Varghese N."/>
            <person name="Submissions S."/>
        </authorList>
    </citation>
    <scope>NUCLEOTIDE SEQUENCE [LARGE SCALE GENOMIC DNA]</scope>
    <source>
        <strain evidence="2">ATCC 12950</strain>
    </source>
</reference>
<dbReference type="Proteomes" id="UP000186096">
    <property type="component" value="Unassembled WGS sequence"/>
</dbReference>
<sequence length="270" mass="28897">MKPSNLRVRGFLCVPGLRVAGGSMVSSRRSFVGVPILVTPFGVGLGTGGRLVRPSHGQTVKSRSLTPRESARCFRSSGSLVTIEARYRTAVTTTIASTASAVPAAAHAIPAARPTCSSSGRMSQPFSTRKIWCWGPPRHAWASATVGTSGRIRAAVSSSCRAKRSGCAVRRAARQPHRRRSRASADGWPGLMIEKSRLHQELPGPLTGLLGQGAMLAFVHQLSGCFRRPARRVQGGKMSLLDGGLRQPRGHGLALFRSHCLDRLFDFGSH</sequence>
<evidence type="ECO:0000313" key="2">
    <source>
        <dbReference type="Proteomes" id="UP000186096"/>
    </source>
</evidence>
<proteinExistence type="predicted"/>
<accession>A0A1N7H3K9</accession>
<keyword evidence="2" id="KW-1185">Reference proteome</keyword>
<dbReference type="EMBL" id="FTNI01000036">
    <property type="protein sequence ID" value="SIS19422.1"/>
    <property type="molecule type" value="Genomic_DNA"/>
</dbReference>